<name>A0AAP2CTL6_9RHOB</name>
<sequence length="323" mass="33783">MFVKSIFAGAAVAATMGLAGAASAQDQTFITIGTGGVTGVYYPTGGAICRLVNKGRKEHGVRCSVESTGGSVYNTRTIREGELDFGVVQSDVQSAAMEGVRAFDGDEPYEGLRAVFSVHPEPLHVMVRADSGIDSVEAMKGKRVNIGNPGSGTRVLADVLMDAAGVSPDDFALAAELKSSEQSAALCDGKIDAAIWAAGLPNGSTMEATSTCDIKLLDLTTSGTDKVLAANKAYAAATIPGGLYPGNEEDIASWGPKATFVTDAKASDEVVYVLVKAIFENFDDFKKLHPAFGRLTEEQMVKDGLAAPLHPGAAKYYAERGWM</sequence>
<dbReference type="PANTHER" id="PTHR42941">
    <property type="entry name" value="SLL1037 PROTEIN"/>
    <property type="match status" value="1"/>
</dbReference>
<keyword evidence="1" id="KW-0732">Signal</keyword>
<dbReference type="InterPro" id="IPR011852">
    <property type="entry name" value="TRAP_TAXI"/>
</dbReference>
<reference evidence="2 3" key="1">
    <citation type="journal article" date="2021" name="Arch. Microbiol.">
        <title>Harenicola maris gen. nov., sp. nov. isolated from the Sea of Japan shallow sediments.</title>
        <authorList>
            <person name="Romanenko L.A."/>
            <person name="Kurilenko V.V."/>
            <person name="Chernysheva N.Y."/>
            <person name="Tekutyeva L.A."/>
            <person name="Velansky P.V."/>
            <person name="Svetashev V.I."/>
            <person name="Isaeva M.P."/>
        </authorList>
    </citation>
    <scope>NUCLEOTIDE SEQUENCE [LARGE SCALE GENOMIC DNA]</scope>
    <source>
        <strain evidence="2 3">KMM 3653</strain>
    </source>
</reference>
<keyword evidence="3" id="KW-1185">Reference proteome</keyword>
<dbReference type="AlphaFoldDB" id="A0AAP2CTL6"/>
<evidence type="ECO:0000313" key="2">
    <source>
        <dbReference type="EMBL" id="MBT0959341.1"/>
    </source>
</evidence>
<proteinExistence type="predicted"/>
<feature type="signal peptide" evidence="1">
    <location>
        <begin position="1"/>
        <end position="24"/>
    </location>
</feature>
<dbReference type="RefSeq" id="WP_327795575.1">
    <property type="nucleotide sequence ID" value="NZ_JADQAZ010000004.1"/>
</dbReference>
<accession>A0AAP2CTL6</accession>
<gene>
    <name evidence="2" type="ORF">IV417_18275</name>
</gene>
<dbReference type="Gene3D" id="3.40.190.10">
    <property type="entry name" value="Periplasmic binding protein-like II"/>
    <property type="match status" value="2"/>
</dbReference>
<dbReference type="NCBIfam" id="TIGR02122">
    <property type="entry name" value="TRAP_TAXI"/>
    <property type="match status" value="1"/>
</dbReference>
<dbReference type="SUPFAM" id="SSF53850">
    <property type="entry name" value="Periplasmic binding protein-like II"/>
    <property type="match status" value="1"/>
</dbReference>
<organism evidence="2 3">
    <name type="scientific">Harenicola maris</name>
    <dbReference type="NCBI Taxonomy" id="2841044"/>
    <lineage>
        <taxon>Bacteria</taxon>
        <taxon>Pseudomonadati</taxon>
        <taxon>Pseudomonadota</taxon>
        <taxon>Alphaproteobacteria</taxon>
        <taxon>Rhodobacterales</taxon>
        <taxon>Paracoccaceae</taxon>
        <taxon>Harenicola</taxon>
    </lineage>
</organism>
<feature type="chain" id="PRO_5043020977" evidence="1">
    <location>
        <begin position="25"/>
        <end position="323"/>
    </location>
</feature>
<dbReference type="PANTHER" id="PTHR42941:SF1">
    <property type="entry name" value="SLL1037 PROTEIN"/>
    <property type="match status" value="1"/>
</dbReference>
<dbReference type="CDD" id="cd13568">
    <property type="entry name" value="PBP2_TAXI_TRAP_like_3"/>
    <property type="match status" value="1"/>
</dbReference>
<protein>
    <submittedName>
        <fullName evidence="2">TAXI family TRAP transporter solute-binding subunit</fullName>
    </submittedName>
</protein>
<dbReference type="Pfam" id="PF16868">
    <property type="entry name" value="NMT1_3"/>
    <property type="match status" value="1"/>
</dbReference>
<comment type="caution">
    <text evidence="2">The sequence shown here is derived from an EMBL/GenBank/DDBJ whole genome shotgun (WGS) entry which is preliminary data.</text>
</comment>
<evidence type="ECO:0000313" key="3">
    <source>
        <dbReference type="Proteomes" id="UP001315686"/>
    </source>
</evidence>
<evidence type="ECO:0000256" key="1">
    <source>
        <dbReference type="SAM" id="SignalP"/>
    </source>
</evidence>
<dbReference type="Proteomes" id="UP001315686">
    <property type="component" value="Unassembled WGS sequence"/>
</dbReference>
<dbReference type="EMBL" id="JADQAZ010000004">
    <property type="protein sequence ID" value="MBT0959341.1"/>
    <property type="molecule type" value="Genomic_DNA"/>
</dbReference>